<organism evidence="4 5">
    <name type="scientific">Chiloscyllium punctatum</name>
    <name type="common">Brownbanded bambooshark</name>
    <name type="synonym">Hemiscyllium punctatum</name>
    <dbReference type="NCBI Taxonomy" id="137246"/>
    <lineage>
        <taxon>Eukaryota</taxon>
        <taxon>Metazoa</taxon>
        <taxon>Chordata</taxon>
        <taxon>Craniata</taxon>
        <taxon>Vertebrata</taxon>
        <taxon>Chondrichthyes</taxon>
        <taxon>Elasmobranchii</taxon>
        <taxon>Galeomorphii</taxon>
        <taxon>Galeoidea</taxon>
        <taxon>Orectolobiformes</taxon>
        <taxon>Hemiscylliidae</taxon>
        <taxon>Chiloscyllium</taxon>
    </lineage>
</organism>
<dbReference type="SUPFAM" id="SSF56112">
    <property type="entry name" value="Protein kinase-like (PK-like)"/>
    <property type="match status" value="1"/>
</dbReference>
<dbReference type="GO" id="GO:0005739">
    <property type="term" value="C:mitochondrion"/>
    <property type="evidence" value="ECO:0007669"/>
    <property type="project" value="TreeGrafter"/>
</dbReference>
<feature type="domain" description="ABC1 atypical kinase-like" evidence="3">
    <location>
        <begin position="306"/>
        <end position="524"/>
    </location>
</feature>
<dbReference type="PANTHER" id="PTHR45890:SF1">
    <property type="entry name" value="AARF DOMAIN CONTAINING KINASE 2"/>
    <property type="match status" value="1"/>
</dbReference>
<comment type="similarity">
    <text evidence="1">Belongs to the protein kinase superfamily. ADCK protein kinase family.</text>
</comment>
<dbReference type="EMBL" id="BEZZ01000741">
    <property type="protein sequence ID" value="GCC35770.1"/>
    <property type="molecule type" value="Genomic_DNA"/>
</dbReference>
<dbReference type="OrthoDB" id="427480at2759"/>
<dbReference type="Proteomes" id="UP000287033">
    <property type="component" value="Unassembled WGS sequence"/>
</dbReference>
<sequence>MMAAFSFSCRIRSVMFKPMLNITVLMSGRPALKASFRLKYFPKLTLAYLGLGASSVANSQKAVTMEAKVLHWPNSKAKHSFLKDLFWKLRLTVQVAVRAVILLLRFGPLLLLYPVCLASSSFGTFWCNLLLRSIEAAGPTYIKLGQWLSTRRDLFSAEFCDKLSRLHVHGVPHPWHYTEYSMKRAFGEGWSNIFQFENKKPIRSGCIAQVYRGYTDPRNINSSEFQKLVESFEKEDHFEAWEVFGLQGIFHYIFGKKQNDFQDQTKKVDHNDPENGVETAEESAGIPELEDRKAYHHPEPITLIPVVIKVMHPGIAHRVNMDLMLMKAASWVLNLLPGLKWLRLTEVIGEFEEVMKRLIDLRHEAKNMEKFRENFQNMESVKFPIPLRPFVTRTILVETFEENEPISMYLAKDVPYVLKQKLARVGVEMLLKMVFVDNFIHGDLHSRNIFIQGANQFDLQNDDKTTIVDLCDTLIVNVHHSQCPLKLILLDTGIVTELHPSDVHNFKAVFTALIEGQGEQVAELVLTRSRTNECPDIQLFKSEIKNLFSEARKKTGSLGELHVAGLLSQVLETLFAHKVKVESNLVSIIFAFMVLESLSHSLDPKLDFLEMARPVLLKNTQNL</sequence>
<accession>A0A401SZG0</accession>
<evidence type="ECO:0000259" key="3">
    <source>
        <dbReference type="Pfam" id="PF03109"/>
    </source>
</evidence>
<dbReference type="STRING" id="137246.A0A401SZG0"/>
<dbReference type="Pfam" id="PF03109">
    <property type="entry name" value="ABC1"/>
    <property type="match status" value="1"/>
</dbReference>
<dbReference type="CDD" id="cd13971">
    <property type="entry name" value="ADCK2-like"/>
    <property type="match status" value="1"/>
</dbReference>
<dbReference type="OMA" id="SMVRTHH"/>
<evidence type="ECO:0000313" key="4">
    <source>
        <dbReference type="EMBL" id="GCC35770.1"/>
    </source>
</evidence>
<name>A0A401SZG0_CHIPU</name>
<feature type="compositionally biased region" description="Basic and acidic residues" evidence="2">
    <location>
        <begin position="264"/>
        <end position="273"/>
    </location>
</feature>
<reference evidence="4 5" key="1">
    <citation type="journal article" date="2018" name="Nat. Ecol. Evol.">
        <title>Shark genomes provide insights into elasmobranch evolution and the origin of vertebrates.</title>
        <authorList>
            <person name="Hara Y"/>
            <person name="Yamaguchi K"/>
            <person name="Onimaru K"/>
            <person name="Kadota M"/>
            <person name="Koyanagi M"/>
            <person name="Keeley SD"/>
            <person name="Tatsumi K"/>
            <person name="Tanaka K"/>
            <person name="Motone F"/>
            <person name="Kageyama Y"/>
            <person name="Nozu R"/>
            <person name="Adachi N"/>
            <person name="Nishimura O"/>
            <person name="Nakagawa R"/>
            <person name="Tanegashima C"/>
            <person name="Kiyatake I"/>
            <person name="Matsumoto R"/>
            <person name="Murakumo K"/>
            <person name="Nishida K"/>
            <person name="Terakita A"/>
            <person name="Kuratani S"/>
            <person name="Sato K"/>
            <person name="Hyodo S Kuraku.S."/>
        </authorList>
    </citation>
    <scope>NUCLEOTIDE SEQUENCE [LARGE SCALE GENOMIC DNA]</scope>
</reference>
<dbReference type="InterPro" id="IPR044095">
    <property type="entry name" value="ADCK2_dom"/>
</dbReference>
<dbReference type="InterPro" id="IPR052402">
    <property type="entry name" value="ADCK_kinase"/>
</dbReference>
<feature type="region of interest" description="Disordered" evidence="2">
    <location>
        <begin position="264"/>
        <end position="291"/>
    </location>
</feature>
<gene>
    <name evidence="4" type="ORF">chiPu_0014258</name>
</gene>
<evidence type="ECO:0000313" key="5">
    <source>
        <dbReference type="Proteomes" id="UP000287033"/>
    </source>
</evidence>
<protein>
    <recommendedName>
        <fullName evidence="3">ABC1 atypical kinase-like domain-containing protein</fullName>
    </recommendedName>
</protein>
<keyword evidence="5" id="KW-1185">Reference proteome</keyword>
<dbReference type="PANTHER" id="PTHR45890">
    <property type="entry name" value="AARF DOMAIN CONTAINING KINASE 2 (PREDICTED)"/>
    <property type="match status" value="1"/>
</dbReference>
<evidence type="ECO:0000256" key="2">
    <source>
        <dbReference type="SAM" id="MobiDB-lite"/>
    </source>
</evidence>
<dbReference type="AlphaFoldDB" id="A0A401SZG0"/>
<evidence type="ECO:0000256" key="1">
    <source>
        <dbReference type="ARBA" id="ARBA00009670"/>
    </source>
</evidence>
<proteinExistence type="inferred from homology"/>
<dbReference type="InterPro" id="IPR011009">
    <property type="entry name" value="Kinase-like_dom_sf"/>
</dbReference>
<dbReference type="InterPro" id="IPR004147">
    <property type="entry name" value="ABC1_dom"/>
</dbReference>
<comment type="caution">
    <text evidence="4">The sequence shown here is derived from an EMBL/GenBank/DDBJ whole genome shotgun (WGS) entry which is preliminary data.</text>
</comment>